<dbReference type="CDD" id="cd00355">
    <property type="entry name" value="Ribosomal_L30_like"/>
    <property type="match status" value="1"/>
</dbReference>
<accession>A0A0M9FT75</accession>
<dbReference type="EMBL" id="LGTL01000024">
    <property type="protein sequence ID" value="KPA75575.1"/>
    <property type="molecule type" value="Genomic_DNA"/>
</dbReference>
<comment type="caution">
    <text evidence="4">The sequence shown here is derived from an EMBL/GenBank/DDBJ whole genome shotgun (WGS) entry which is preliminary data.</text>
</comment>
<proteinExistence type="inferred from homology"/>
<keyword evidence="2" id="KW-0175">Coiled coil</keyword>
<feature type="coiled-coil region" evidence="2">
    <location>
        <begin position="183"/>
        <end position="210"/>
    </location>
</feature>
<dbReference type="InterPro" id="IPR036919">
    <property type="entry name" value="Ribo_uL30_ferredoxin-like_sf"/>
</dbReference>
<dbReference type="Pfam" id="PF00327">
    <property type="entry name" value="Ribosomal_L30"/>
    <property type="match status" value="1"/>
</dbReference>
<feature type="domain" description="Large ribosomal subunit protein uL30-like ferredoxin-like fold" evidence="3">
    <location>
        <begin position="79"/>
        <end position="121"/>
    </location>
</feature>
<evidence type="ECO:0000256" key="1">
    <source>
        <dbReference type="ARBA" id="ARBA00007594"/>
    </source>
</evidence>
<dbReference type="VEuPathDB" id="TriTrypDB:LpyrH10_24_0970"/>
<dbReference type="AlphaFoldDB" id="A0A0M9FT75"/>
<name>A0A0M9FT75_LEPPY</name>
<organism evidence="4 5">
    <name type="scientific">Leptomonas pyrrhocoris</name>
    <name type="common">Firebug parasite</name>
    <dbReference type="NCBI Taxonomy" id="157538"/>
    <lineage>
        <taxon>Eukaryota</taxon>
        <taxon>Discoba</taxon>
        <taxon>Euglenozoa</taxon>
        <taxon>Kinetoplastea</taxon>
        <taxon>Metakinetoplastina</taxon>
        <taxon>Trypanosomatida</taxon>
        <taxon>Trypanosomatidae</taxon>
        <taxon>Leishmaniinae</taxon>
        <taxon>Leptomonas</taxon>
    </lineage>
</organism>
<evidence type="ECO:0000256" key="2">
    <source>
        <dbReference type="SAM" id="Coils"/>
    </source>
</evidence>
<dbReference type="OMA" id="SKMNFMQ"/>
<reference evidence="4 5" key="1">
    <citation type="submission" date="2015-07" db="EMBL/GenBank/DDBJ databases">
        <title>High-quality genome of monoxenous trypanosomatid Leptomonas pyrrhocoris.</title>
        <authorList>
            <person name="Flegontov P."/>
            <person name="Butenko A."/>
            <person name="Firsov S."/>
            <person name="Vlcek C."/>
            <person name="Logacheva M.D."/>
            <person name="Field M."/>
            <person name="Filatov D."/>
            <person name="Flegontova O."/>
            <person name="Gerasimov E."/>
            <person name="Jackson A.P."/>
            <person name="Kelly S."/>
            <person name="Opperdoes F."/>
            <person name="O'Reilly A."/>
            <person name="Votypka J."/>
            <person name="Yurchenko V."/>
            <person name="Lukes J."/>
        </authorList>
    </citation>
    <scope>NUCLEOTIDE SEQUENCE [LARGE SCALE GENOMIC DNA]</scope>
    <source>
        <strain evidence="4">H10</strain>
    </source>
</reference>
<comment type="similarity">
    <text evidence="1">Belongs to the universal ribosomal protein uL30 family.</text>
</comment>
<sequence length="211" mass="23769">MYRLLRPAMASSSRMIGCPRTAARAFHLSGSCLAAADSTVTPTAAPPSASAVPANPSAIVAGPYRRVGNVFIVTCVDHPFKFSWEVNRMLRELRLEFMGQTTIVPDIPQVRKRLWRVRHLVRVDPVDLDEAKALIGVPEHVSFRDLASQIPPTFGRGPAVGNPRLRSKMNFMQLRRMRLRDVMHRDQLEKKLLEERRRALQRTQHAAEGEA</sequence>
<evidence type="ECO:0000313" key="4">
    <source>
        <dbReference type="EMBL" id="KPA75575.1"/>
    </source>
</evidence>
<protein>
    <recommendedName>
        <fullName evidence="3">Large ribosomal subunit protein uL30-like ferredoxin-like fold domain-containing protein</fullName>
    </recommendedName>
</protein>
<dbReference type="RefSeq" id="XP_015654014.1">
    <property type="nucleotide sequence ID" value="XM_015807475.1"/>
</dbReference>
<dbReference type="GeneID" id="26908741"/>
<evidence type="ECO:0000259" key="3">
    <source>
        <dbReference type="Pfam" id="PF00327"/>
    </source>
</evidence>
<dbReference type="Gene3D" id="3.30.1390.20">
    <property type="entry name" value="Ribosomal protein L30, ferredoxin-like fold domain"/>
    <property type="match status" value="1"/>
</dbReference>
<gene>
    <name evidence="4" type="ORF">ABB37_08457</name>
</gene>
<dbReference type="InterPro" id="IPR016082">
    <property type="entry name" value="Ribosomal_uL30_ferredoxin-like"/>
</dbReference>
<dbReference type="OrthoDB" id="9973389at2759"/>
<dbReference type="SUPFAM" id="SSF55129">
    <property type="entry name" value="Ribosomal protein L30p/L7e"/>
    <property type="match status" value="1"/>
</dbReference>
<evidence type="ECO:0000313" key="5">
    <source>
        <dbReference type="Proteomes" id="UP000037923"/>
    </source>
</evidence>
<keyword evidence="5" id="KW-1185">Reference proteome</keyword>
<dbReference type="Proteomes" id="UP000037923">
    <property type="component" value="Unassembled WGS sequence"/>
</dbReference>